<reference evidence="1 2" key="1">
    <citation type="submission" date="2021-12" db="EMBL/GenBank/DDBJ databases">
        <title>Characterization of bacteriophage vB_SmaM_Ps15 infective to Stenotrophomonas maltophila clinical ocular isolates.</title>
        <authorList>
            <person name="Damnjanovic D."/>
            <person name="Vazquez-Campos X."/>
            <person name="Elliott L."/>
            <person name="Willcox M."/>
            <person name="Bridge W.J."/>
        </authorList>
    </citation>
    <scope>NUCLEOTIDE SEQUENCE [LARGE SCALE GENOMIC DNA]</scope>
</reference>
<proteinExistence type="predicted"/>
<gene>
    <name evidence="1" type="ORF">SmaMPs15_000085</name>
</gene>
<evidence type="ECO:0000313" key="2">
    <source>
        <dbReference type="Proteomes" id="UP000829466"/>
    </source>
</evidence>
<organism evidence="1 2">
    <name type="scientific">Stenotrophomonas maltophilia phage vB_SmaM_Ps15</name>
    <dbReference type="NCBI Taxonomy" id="3071007"/>
    <lineage>
        <taxon>Viruses</taxon>
        <taxon>Duplodnaviria</taxon>
        <taxon>Heunggongvirae</taxon>
        <taxon>Uroviricota</taxon>
        <taxon>Caudoviricetes</taxon>
        <taxon>Menderavirus</taxon>
        <taxon>Menderavirus Ps15</taxon>
    </lineage>
</organism>
<dbReference type="Proteomes" id="UP000829466">
    <property type="component" value="Segment"/>
</dbReference>
<evidence type="ECO:0000313" key="1">
    <source>
        <dbReference type="EMBL" id="UMO77236.1"/>
    </source>
</evidence>
<keyword evidence="2" id="KW-1185">Reference proteome</keyword>
<dbReference type="EMBL" id="OL702939">
    <property type="protein sequence ID" value="UMO77236.1"/>
    <property type="molecule type" value="Genomic_DNA"/>
</dbReference>
<sequence>MYDRVYHEHYVEQDLRDKERRRLMASNLLSDFVIVDAGAFQLALNVLERAGKFDIVSVLKDTSFKLDDPYAATIRDALAQDIYHIDKQDPENML</sequence>
<accession>A0AAE9JV88</accession>
<name>A0AAE9JV88_9CAUD</name>
<protein>
    <submittedName>
        <fullName evidence="1">Uncharacterized protein</fullName>
    </submittedName>
</protein>